<name>A0ABQ4GBQ2_9ACTN</name>
<organism evidence="1 2">
    <name type="scientific">Microbispora corallina</name>
    <dbReference type="NCBI Taxonomy" id="83302"/>
    <lineage>
        <taxon>Bacteria</taxon>
        <taxon>Bacillati</taxon>
        <taxon>Actinomycetota</taxon>
        <taxon>Actinomycetes</taxon>
        <taxon>Streptosporangiales</taxon>
        <taxon>Streptosporangiaceae</taxon>
        <taxon>Microbispora</taxon>
    </lineage>
</organism>
<keyword evidence="2" id="KW-1185">Reference proteome</keyword>
<comment type="caution">
    <text evidence="1">The sequence shown here is derived from an EMBL/GenBank/DDBJ whole genome shotgun (WGS) entry which is preliminary data.</text>
</comment>
<dbReference type="RefSeq" id="WP_204061432.1">
    <property type="nucleotide sequence ID" value="NZ_BAAAGP010000030.1"/>
</dbReference>
<evidence type="ECO:0000313" key="2">
    <source>
        <dbReference type="Proteomes" id="UP000603904"/>
    </source>
</evidence>
<protein>
    <submittedName>
        <fullName evidence="1">Uncharacterized protein</fullName>
    </submittedName>
</protein>
<gene>
    <name evidence="1" type="ORF">Mco01_74360</name>
</gene>
<accession>A0ABQ4GBQ2</accession>
<dbReference type="EMBL" id="BOOC01000059">
    <property type="protein sequence ID" value="GIH44436.1"/>
    <property type="molecule type" value="Genomic_DNA"/>
</dbReference>
<proteinExistence type="predicted"/>
<evidence type="ECO:0000313" key="1">
    <source>
        <dbReference type="EMBL" id="GIH44436.1"/>
    </source>
</evidence>
<dbReference type="Proteomes" id="UP000603904">
    <property type="component" value="Unassembled WGS sequence"/>
</dbReference>
<reference evidence="1 2" key="1">
    <citation type="submission" date="2021-01" db="EMBL/GenBank/DDBJ databases">
        <title>Whole genome shotgun sequence of Microbispora corallina NBRC 16416.</title>
        <authorList>
            <person name="Komaki H."/>
            <person name="Tamura T."/>
        </authorList>
    </citation>
    <scope>NUCLEOTIDE SEQUENCE [LARGE SCALE GENOMIC DNA]</scope>
    <source>
        <strain evidence="1 2">NBRC 16416</strain>
    </source>
</reference>
<sequence length="184" mass="20207">MTRLTVAALHRMAKAAQAHDHPVVTIATHPESRANRYTCWPVGCILLPHALVEDLAFPADGTYAMTGKGLGEPVDVSGFNGQFAAERMLPLLDAAPRIPIRPSAWLYERGPLTMRLLDRGDRPAAAVNDDLWQAWTRALDGPMWQAVDRALRPITWASSGTARAHGLLNTIHHRYVPTPPEEAP</sequence>